<dbReference type="KEGG" id="tne:Tneu_0625"/>
<proteinExistence type="predicted"/>
<dbReference type="STRING" id="444157.Tneu_0625"/>
<evidence type="ECO:0000256" key="1">
    <source>
        <dbReference type="SAM" id="Phobius"/>
    </source>
</evidence>
<keyword evidence="3" id="KW-1185">Reference proteome</keyword>
<feature type="transmembrane region" description="Helical" evidence="1">
    <location>
        <begin position="214"/>
        <end position="236"/>
    </location>
</feature>
<feature type="transmembrane region" description="Helical" evidence="1">
    <location>
        <begin position="273"/>
        <end position="291"/>
    </location>
</feature>
<reference evidence="2" key="1">
    <citation type="submission" date="2008-03" db="EMBL/GenBank/DDBJ databases">
        <title>Complete sequence of Thermoproteus neutrophilus V24Sta.</title>
        <authorList>
            <consortium name="US DOE Joint Genome Institute"/>
            <person name="Copeland A."/>
            <person name="Lucas S."/>
            <person name="Lapidus A."/>
            <person name="Glavina del Rio T."/>
            <person name="Dalin E."/>
            <person name="Tice H."/>
            <person name="Bruce D."/>
            <person name="Goodwin L."/>
            <person name="Pitluck S."/>
            <person name="Sims D."/>
            <person name="Brettin T."/>
            <person name="Detter J.C."/>
            <person name="Han C."/>
            <person name="Kuske C.R."/>
            <person name="Schmutz J."/>
            <person name="Larimer F."/>
            <person name="Land M."/>
            <person name="Hauser L."/>
            <person name="Kyrpides N."/>
            <person name="Mikhailova N."/>
            <person name="Biddle J.F."/>
            <person name="Zhang Z."/>
            <person name="Fitz-Gibbon S.T."/>
            <person name="Lowe T.M."/>
            <person name="Saltikov C."/>
            <person name="House C.H."/>
            <person name="Richardson P."/>
        </authorList>
    </citation>
    <scope>NUCLEOTIDE SEQUENCE [LARGE SCALE GENOMIC DNA]</scope>
    <source>
        <strain evidence="2">V24Sta</strain>
    </source>
</reference>
<evidence type="ECO:0000313" key="2">
    <source>
        <dbReference type="EMBL" id="ACB39564.1"/>
    </source>
</evidence>
<feature type="transmembrane region" description="Helical" evidence="1">
    <location>
        <begin position="159"/>
        <end position="178"/>
    </location>
</feature>
<name>B1YCQ1_PYRNV</name>
<keyword evidence="1" id="KW-1133">Transmembrane helix</keyword>
<protein>
    <recommendedName>
        <fullName evidence="4">Presenilin</fullName>
    </recommendedName>
</protein>
<organism evidence="2 3">
    <name type="scientific">Pyrobaculum neutrophilum (strain DSM 2338 / JCM 9278 / NBRC 100436 / V24Sta)</name>
    <name type="common">Thermoproteus neutrophilus</name>
    <dbReference type="NCBI Taxonomy" id="444157"/>
    <lineage>
        <taxon>Archaea</taxon>
        <taxon>Thermoproteota</taxon>
        <taxon>Thermoprotei</taxon>
        <taxon>Thermoproteales</taxon>
        <taxon>Thermoproteaceae</taxon>
        <taxon>Pyrobaculum</taxon>
    </lineage>
</organism>
<feature type="transmembrane region" description="Helical" evidence="1">
    <location>
        <begin position="83"/>
        <end position="103"/>
    </location>
</feature>
<dbReference type="EMBL" id="CP001014">
    <property type="protein sequence ID" value="ACB39564.1"/>
    <property type="molecule type" value="Genomic_DNA"/>
</dbReference>
<evidence type="ECO:0008006" key="4">
    <source>
        <dbReference type="Google" id="ProtNLM"/>
    </source>
</evidence>
<dbReference type="AlphaFoldDB" id="B1YCQ1"/>
<keyword evidence="1" id="KW-0472">Membrane</keyword>
<dbReference type="RefSeq" id="WP_012349984.1">
    <property type="nucleotide sequence ID" value="NC_010525.1"/>
</dbReference>
<gene>
    <name evidence="2" type="ordered locus">Tneu_0625</name>
</gene>
<dbReference type="Proteomes" id="UP000001694">
    <property type="component" value="Chromosome"/>
</dbReference>
<keyword evidence="1" id="KW-0812">Transmembrane</keyword>
<feature type="transmembrane region" description="Helical" evidence="1">
    <location>
        <begin position="136"/>
        <end position="153"/>
    </location>
</feature>
<accession>B1YCQ1</accession>
<feature type="transmembrane region" description="Helical" evidence="1">
    <location>
        <begin position="109"/>
        <end position="129"/>
    </location>
</feature>
<feature type="transmembrane region" description="Helical" evidence="1">
    <location>
        <begin position="51"/>
        <end position="71"/>
    </location>
</feature>
<dbReference type="eggNOG" id="arCOG04463">
    <property type="taxonomic scope" value="Archaea"/>
</dbReference>
<feature type="transmembrane region" description="Helical" evidence="1">
    <location>
        <begin position="242"/>
        <end position="266"/>
    </location>
</feature>
<evidence type="ECO:0000313" key="3">
    <source>
        <dbReference type="Proteomes" id="UP000001694"/>
    </source>
</evidence>
<dbReference type="HOGENOM" id="CLU_975287_0_0_2"/>
<dbReference type="GeneID" id="6166306"/>
<sequence>MEQRQVLVAVAVVVAATLLAVAPLLLAGEAGPPPVASTPYVRAEDAAATVYNLAVFFGLLVGATVLIYVIFSRRRLMSLFVSLTWFLLSVGVVQFYAVLYYWSGLIGDTAALLLLWLSFPFGVAVLYMVKKRRGDVVLGFLSSLAGAMFAWLLPEATVAALLAALPIYDYFMVSRGLLGKLIKRSREAATPGSKGGGASADSPLFGFVVRMKSLSLGTGDFVVYAAALTFIAARIIHQSRLAALLSVGVGAALIYLGLRLTVAVFVKRWGYGPALPIPMLLLSPLLALALLE</sequence>